<dbReference type="GO" id="GO:0016757">
    <property type="term" value="F:glycosyltransferase activity"/>
    <property type="evidence" value="ECO:0007669"/>
    <property type="project" value="InterPro"/>
</dbReference>
<dbReference type="InterPro" id="IPR002495">
    <property type="entry name" value="Glyco_trans_8"/>
</dbReference>
<evidence type="ECO:0000313" key="8">
    <source>
        <dbReference type="EMBL" id="ULT81097.1"/>
    </source>
</evidence>
<dbReference type="Gene3D" id="3.90.550.10">
    <property type="entry name" value="Spore Coat Polysaccharide Biosynthesis Protein SpsA, Chain A"/>
    <property type="match status" value="1"/>
</dbReference>
<dbReference type="GO" id="GO:0000139">
    <property type="term" value="C:Golgi membrane"/>
    <property type="evidence" value="ECO:0007669"/>
    <property type="project" value="UniProtKB-SubCell"/>
</dbReference>
<reference evidence="8 9" key="1">
    <citation type="submission" date="2022-05" db="EMBL/GenBank/DDBJ databases">
        <title>Chromosome-level reference genomes for two strains of Caenorhabditis briggsae: an improved platform for comparative genomics.</title>
        <authorList>
            <person name="Stevens L."/>
            <person name="Andersen E.C."/>
        </authorList>
    </citation>
    <scope>NUCLEOTIDE SEQUENCE [LARGE SCALE GENOMIC DNA]</scope>
    <source>
        <strain evidence="8">QX1410_ONT</strain>
        <tissue evidence="8">Whole-organism</tissue>
    </source>
</reference>
<keyword evidence="7" id="KW-0325">Glycoprotein</keyword>
<keyword evidence="3" id="KW-0735">Signal-anchor</keyword>
<keyword evidence="6" id="KW-0472">Membrane</keyword>
<protein>
    <submittedName>
        <fullName evidence="8">Uncharacterized protein</fullName>
    </submittedName>
</protein>
<dbReference type="EMBL" id="CP090896">
    <property type="protein sequence ID" value="ULT81097.1"/>
    <property type="molecule type" value="Genomic_DNA"/>
</dbReference>
<accession>A0AAE9CTM6</accession>
<dbReference type="PANTHER" id="PTHR12270:SF25">
    <property type="entry name" value="GLYCOSYLTRANSFERASE-LIKE PROTEIN LARGE"/>
    <property type="match status" value="1"/>
</dbReference>
<dbReference type="Pfam" id="PF01501">
    <property type="entry name" value="Glyco_transf_8"/>
    <property type="match status" value="1"/>
</dbReference>
<sequence length="203" mass="24464">MKLQNFIPDVIFLGCLAVFTKAEPYLTIWNYVHHKRYGSFPEEDHISLVYMLGGNFMTRLMFMQHFKSVLSYSDHYFRLYFIVDDDNMQDVQDLMASWNISNCDWFFYNLTEYEDRVKWIPNSHYSKYYGLSKLLIPEILPDTLGKIMFVDIDFVFRTDIFHLWQMFRNFDRNQSLGMTENLSDYYLNKNGKKSVWTARVSNM</sequence>
<keyword evidence="2" id="KW-0812">Transmembrane</keyword>
<name>A0AAE9CTM6_CAEBR</name>
<evidence type="ECO:0000256" key="4">
    <source>
        <dbReference type="ARBA" id="ARBA00022989"/>
    </source>
</evidence>
<dbReference type="InterPro" id="IPR029044">
    <property type="entry name" value="Nucleotide-diphossugar_trans"/>
</dbReference>
<evidence type="ECO:0000313" key="9">
    <source>
        <dbReference type="Proteomes" id="UP000827892"/>
    </source>
</evidence>
<dbReference type="Proteomes" id="UP000827892">
    <property type="component" value="Chromosome X"/>
</dbReference>
<evidence type="ECO:0000256" key="6">
    <source>
        <dbReference type="ARBA" id="ARBA00023136"/>
    </source>
</evidence>
<dbReference type="PANTHER" id="PTHR12270">
    <property type="entry name" value="GLYCOSYLTRANSFERASE-RELATED"/>
    <property type="match status" value="1"/>
</dbReference>
<organism evidence="8 9">
    <name type="scientific">Caenorhabditis briggsae</name>
    <dbReference type="NCBI Taxonomy" id="6238"/>
    <lineage>
        <taxon>Eukaryota</taxon>
        <taxon>Metazoa</taxon>
        <taxon>Ecdysozoa</taxon>
        <taxon>Nematoda</taxon>
        <taxon>Chromadorea</taxon>
        <taxon>Rhabditida</taxon>
        <taxon>Rhabditina</taxon>
        <taxon>Rhabditomorpha</taxon>
        <taxon>Rhabditoidea</taxon>
        <taxon>Rhabditidae</taxon>
        <taxon>Peloderinae</taxon>
        <taxon>Caenorhabditis</taxon>
    </lineage>
</organism>
<keyword evidence="5" id="KW-0333">Golgi apparatus</keyword>
<keyword evidence="4" id="KW-1133">Transmembrane helix</keyword>
<comment type="subcellular location">
    <subcellularLocation>
        <location evidence="1">Golgi apparatus membrane</location>
        <topology evidence="1">Single-pass type II membrane protein</topology>
    </subcellularLocation>
</comment>
<evidence type="ECO:0000256" key="5">
    <source>
        <dbReference type="ARBA" id="ARBA00023034"/>
    </source>
</evidence>
<evidence type="ECO:0000256" key="7">
    <source>
        <dbReference type="ARBA" id="ARBA00023180"/>
    </source>
</evidence>
<dbReference type="InterPro" id="IPR051292">
    <property type="entry name" value="Xyl/GlcA_transferase"/>
</dbReference>
<evidence type="ECO:0000256" key="3">
    <source>
        <dbReference type="ARBA" id="ARBA00022968"/>
    </source>
</evidence>
<dbReference type="SUPFAM" id="SSF53448">
    <property type="entry name" value="Nucleotide-diphospho-sugar transferases"/>
    <property type="match status" value="1"/>
</dbReference>
<evidence type="ECO:0000256" key="2">
    <source>
        <dbReference type="ARBA" id="ARBA00022692"/>
    </source>
</evidence>
<proteinExistence type="predicted"/>
<evidence type="ECO:0000256" key="1">
    <source>
        <dbReference type="ARBA" id="ARBA00004323"/>
    </source>
</evidence>
<gene>
    <name evidence="8" type="ORF">L3Y34_011164</name>
</gene>
<dbReference type="AlphaFoldDB" id="A0AAE9CTM6"/>